<dbReference type="InterPro" id="IPR033126">
    <property type="entry name" value="Glyco_hydro_9_Asp/Glu_AS"/>
</dbReference>
<sequence>MNKRSPLVLLALLCLIAFPAFSQARYNYGEVLQKSWFFYEAQRAGALPTGNRVGWRGNSAMQDGADVGIDLTGGWYDAGDHVKFGFPMAFTATALAWGVIEYRDAYVASGQLDEALDNLRFVNNYFIKAHPSPNELYGQIGTGSVDHAWWGPAEVMQMPRPSYKITAAKPGSDLAGETAAAMAAASILFKTSDPAYSATLLTHAKQLYTFADTYRGKYSDAITDASAFYNSWSGYQDELVWGALWLYRATNDVTYLNKARLEYPKMNKEQDGTPSFKWSMNWDDKTYGSYVLMAKLTGEATYKADAERWLDYWTVGVNGQKITYTPGGLAWLDTWGSLRYAANTSFAAFVYSDFITDAVRKARYHDFAVSQINYMLGDNPSKRSMVVGFGVNPPVNPHHRTAHGSWTNSLQAPANNRHVIYGALVGGPDRSDLYIDDRGNYITNEIATDYNAAFTGAVARMYGEFGGAPLATFPVAEPVGEEFFNEAKINAQGSNFTEVAVWANNRSAWPARMTENVSYRYFVDLTEGFAAGYTLANYTVALNGSGAVASGLRAWDAAKNIYYVEVSFPNTKVYPGGQEHTRKEAQVRVSLPNAPAAAWNPANDWSYQGLNATALVKSDYIPFYNAGVKLYGNVPGSGGGTPTNTPPVVGFTATPTAGTAPLVVAFDASGSTDADGDALTYGWNFGDATTGTGRTVSHTYGAGGPYTATLTVSDGKGGSATATRTITITTAPGNQAPVASAGPDKSVTLPTNSVVIAGSGTDTDGTISAYAWSQVTGPNAATLSGAATATLTAGGLVAGTYTFRLTVTDNGGLKGSDDVAVVVSSTPTGPGSLKVQYRNGDPSATDNAIKPHFQVVNAGTTAVPLSELKIRYWYTKEGSAGESFWCDYAVVGSSNTTGRFVAVSPVAGANGYLEVGFTPAAGSVAAGGNSGEVQARFSKTDWSNYTETGDYSYDPTKTAYTDWSRVTLYRNGVLVWGTEPTGAARFDYNAKGDGLEILSFPNPTTDRVTLKLADAWKGGRLVVTDANGKVVQSANVQAAEHTLDLHGVKAGLYFIRISTASGQVVRKVVKN</sequence>
<organism evidence="11">
    <name type="scientific">uncultured Cytophagales bacterium</name>
    <dbReference type="NCBI Taxonomy" id="158755"/>
    <lineage>
        <taxon>Bacteria</taxon>
        <taxon>Pseudomonadati</taxon>
        <taxon>Bacteroidota</taxon>
        <taxon>Sphingobacteriia</taxon>
        <taxon>Sphingobacteriales</taxon>
        <taxon>environmental samples</taxon>
    </lineage>
</organism>
<dbReference type="PROSITE" id="PS00698">
    <property type="entry name" value="GH9_3"/>
    <property type="match status" value="1"/>
</dbReference>
<dbReference type="SUPFAM" id="SSF49299">
    <property type="entry name" value="PKD domain"/>
    <property type="match status" value="2"/>
</dbReference>
<dbReference type="GO" id="GO:0030248">
    <property type="term" value="F:cellulose binding"/>
    <property type="evidence" value="ECO:0007669"/>
    <property type="project" value="InterPro"/>
</dbReference>
<gene>
    <name evidence="11" type="ORF">AVDCRST_MAG56-1643</name>
</gene>
<dbReference type="InterPro" id="IPR001701">
    <property type="entry name" value="Glyco_hydro_9"/>
</dbReference>
<dbReference type="CDD" id="cd00146">
    <property type="entry name" value="PKD"/>
    <property type="match status" value="2"/>
</dbReference>
<dbReference type="InterPro" id="IPR000601">
    <property type="entry name" value="PKD_dom"/>
</dbReference>
<dbReference type="Gene3D" id="2.60.40.10">
    <property type="entry name" value="Immunoglobulins"/>
    <property type="match status" value="2"/>
</dbReference>
<evidence type="ECO:0000259" key="9">
    <source>
        <dbReference type="PROSITE" id="PS50093"/>
    </source>
</evidence>
<evidence type="ECO:0000259" key="10">
    <source>
        <dbReference type="PROSITE" id="PS51172"/>
    </source>
</evidence>
<dbReference type="InterPro" id="IPR026444">
    <property type="entry name" value="Secre_tail"/>
</dbReference>
<keyword evidence="6 7" id="KW-0624">Polysaccharide degradation</keyword>
<keyword evidence="4 7" id="KW-0119">Carbohydrate metabolism</keyword>
<dbReference type="FunFam" id="1.50.10.10:FF:000020">
    <property type="entry name" value="Endoglucanase"/>
    <property type="match status" value="1"/>
</dbReference>
<feature type="domain" description="PKD" evidence="9">
    <location>
        <begin position="647"/>
        <end position="735"/>
    </location>
</feature>
<dbReference type="GO" id="GO:0008810">
    <property type="term" value="F:cellulase activity"/>
    <property type="evidence" value="ECO:0007669"/>
    <property type="project" value="UniProtKB-EC"/>
</dbReference>
<evidence type="ECO:0000256" key="6">
    <source>
        <dbReference type="ARBA" id="ARBA00023326"/>
    </source>
</evidence>
<dbReference type="SMART" id="SM01067">
    <property type="entry name" value="CBM_3"/>
    <property type="match status" value="2"/>
</dbReference>
<keyword evidence="2 7" id="KW-0378">Hydrolase</keyword>
<dbReference type="PANTHER" id="PTHR22298">
    <property type="entry name" value="ENDO-1,4-BETA-GLUCANASE"/>
    <property type="match status" value="1"/>
</dbReference>
<dbReference type="Pfam" id="PF18962">
    <property type="entry name" value="Por_Secre_tail"/>
    <property type="match status" value="1"/>
</dbReference>
<dbReference type="Gene3D" id="1.50.10.10">
    <property type="match status" value="1"/>
</dbReference>
<feature type="active site" evidence="7">
    <location>
        <position position="436"/>
    </location>
</feature>
<accession>A0A6J4I9X2</accession>
<protein>
    <recommendedName>
        <fullName evidence="8">Endoglucanase</fullName>
        <ecNumber evidence="8">3.2.1.4</ecNumber>
    </recommendedName>
</protein>
<dbReference type="Pfam" id="PF22352">
    <property type="entry name" value="K319L-like_PKD"/>
    <property type="match status" value="1"/>
</dbReference>
<dbReference type="Gene3D" id="2.60.40.710">
    <property type="entry name" value="Endoglucanase-like"/>
    <property type="match status" value="2"/>
</dbReference>
<dbReference type="EMBL" id="CADCTQ010000152">
    <property type="protein sequence ID" value="CAA9244454.1"/>
    <property type="molecule type" value="Genomic_DNA"/>
</dbReference>
<evidence type="ECO:0000256" key="3">
    <source>
        <dbReference type="ARBA" id="ARBA00023001"/>
    </source>
</evidence>
<dbReference type="InterPro" id="IPR012341">
    <property type="entry name" value="6hp_glycosidase-like_sf"/>
</dbReference>
<dbReference type="Pfam" id="PF18911">
    <property type="entry name" value="PKD_4"/>
    <property type="match status" value="1"/>
</dbReference>
<dbReference type="InterPro" id="IPR008928">
    <property type="entry name" value="6-hairpin_glycosidase_sf"/>
</dbReference>
<evidence type="ECO:0000256" key="4">
    <source>
        <dbReference type="ARBA" id="ARBA00023277"/>
    </source>
</evidence>
<dbReference type="InterPro" id="IPR013783">
    <property type="entry name" value="Ig-like_fold"/>
</dbReference>
<dbReference type="AlphaFoldDB" id="A0A6J4I9X2"/>
<keyword evidence="3 8" id="KW-0136">Cellulose degradation</keyword>
<dbReference type="SUPFAM" id="SSF49384">
    <property type="entry name" value="Carbohydrate-binding domain"/>
    <property type="match status" value="2"/>
</dbReference>
<dbReference type="SMART" id="SM00089">
    <property type="entry name" value="PKD"/>
    <property type="match status" value="2"/>
</dbReference>
<dbReference type="GO" id="GO:0030245">
    <property type="term" value="P:cellulose catabolic process"/>
    <property type="evidence" value="ECO:0007669"/>
    <property type="project" value="UniProtKB-KW"/>
</dbReference>
<dbReference type="PROSITE" id="PS51172">
    <property type="entry name" value="CBM3"/>
    <property type="match status" value="2"/>
</dbReference>
<reference evidence="11" key="1">
    <citation type="submission" date="2020-02" db="EMBL/GenBank/DDBJ databases">
        <authorList>
            <person name="Meier V. D."/>
        </authorList>
    </citation>
    <scope>NUCLEOTIDE SEQUENCE</scope>
    <source>
        <strain evidence="11">AVDCRST_MAG56</strain>
    </source>
</reference>
<dbReference type="Pfam" id="PF00942">
    <property type="entry name" value="CBM_3"/>
    <property type="match status" value="2"/>
</dbReference>
<evidence type="ECO:0000256" key="5">
    <source>
        <dbReference type="ARBA" id="ARBA00023295"/>
    </source>
</evidence>
<evidence type="ECO:0000313" key="11">
    <source>
        <dbReference type="EMBL" id="CAA9244454.1"/>
    </source>
</evidence>
<feature type="domain" description="CBM3" evidence="10">
    <location>
        <begin position="829"/>
        <end position="981"/>
    </location>
</feature>
<keyword evidence="5 7" id="KW-0326">Glycosidase</keyword>
<dbReference type="SUPFAM" id="SSF48208">
    <property type="entry name" value="Six-hairpin glycosidases"/>
    <property type="match status" value="1"/>
</dbReference>
<name>A0A6J4I9X2_9SPHI</name>
<dbReference type="InterPro" id="IPR008965">
    <property type="entry name" value="CBM2/CBM3_carb-bd_dom_sf"/>
</dbReference>
<feature type="domain" description="CBM3" evidence="10">
    <location>
        <begin position="478"/>
        <end position="636"/>
    </location>
</feature>
<evidence type="ECO:0000256" key="2">
    <source>
        <dbReference type="ARBA" id="ARBA00022801"/>
    </source>
</evidence>
<evidence type="ECO:0000256" key="8">
    <source>
        <dbReference type="RuleBase" id="RU361166"/>
    </source>
</evidence>
<feature type="active site" evidence="7">
    <location>
        <position position="445"/>
    </location>
</feature>
<dbReference type="InterPro" id="IPR022409">
    <property type="entry name" value="PKD/Chitinase_dom"/>
</dbReference>
<evidence type="ECO:0000256" key="7">
    <source>
        <dbReference type="PROSITE-ProRule" id="PRU10060"/>
    </source>
</evidence>
<feature type="chain" id="PRO_5027161050" description="Endoglucanase" evidence="8">
    <location>
        <begin position="25"/>
        <end position="1071"/>
    </location>
</feature>
<dbReference type="InterPro" id="IPR001956">
    <property type="entry name" value="CBM3"/>
</dbReference>
<dbReference type="InterPro" id="IPR036966">
    <property type="entry name" value="CBM3_sf"/>
</dbReference>
<dbReference type="Pfam" id="PF00759">
    <property type="entry name" value="Glyco_hydro_9"/>
    <property type="match status" value="1"/>
</dbReference>
<feature type="signal peptide" evidence="8">
    <location>
        <begin position="1"/>
        <end position="24"/>
    </location>
</feature>
<dbReference type="PROSITE" id="PS50093">
    <property type="entry name" value="PKD"/>
    <property type="match status" value="1"/>
</dbReference>
<dbReference type="EC" id="3.2.1.4" evidence="8"/>
<comment type="similarity">
    <text evidence="7 8">Belongs to the glycosyl hydrolase 9 (cellulase E) family.</text>
</comment>
<dbReference type="NCBIfam" id="TIGR04183">
    <property type="entry name" value="Por_Secre_tail"/>
    <property type="match status" value="1"/>
</dbReference>
<proteinExistence type="inferred from homology"/>
<keyword evidence="8" id="KW-0732">Signal</keyword>
<evidence type="ECO:0000256" key="1">
    <source>
        <dbReference type="ARBA" id="ARBA00000966"/>
    </source>
</evidence>
<comment type="catalytic activity">
    <reaction evidence="1 8">
        <text>Endohydrolysis of (1-&gt;4)-beta-D-glucosidic linkages in cellulose, lichenin and cereal beta-D-glucans.</text>
        <dbReference type="EC" id="3.2.1.4"/>
    </reaction>
</comment>
<dbReference type="InterPro" id="IPR035986">
    <property type="entry name" value="PKD_dom_sf"/>
</dbReference>